<dbReference type="InterPro" id="IPR029063">
    <property type="entry name" value="SAM-dependent_MTases_sf"/>
</dbReference>
<dbReference type="GO" id="GO:0003700">
    <property type="term" value="F:DNA-binding transcription factor activity"/>
    <property type="evidence" value="ECO:0007669"/>
    <property type="project" value="InterPro"/>
</dbReference>
<dbReference type="CDD" id="cd02440">
    <property type="entry name" value="AdoMet_MTases"/>
    <property type="match status" value="1"/>
</dbReference>
<dbReference type="Pfam" id="PF01022">
    <property type="entry name" value="HTH_5"/>
    <property type="match status" value="1"/>
</dbReference>
<feature type="domain" description="HTH arsR-type" evidence="1">
    <location>
        <begin position="1"/>
        <end position="99"/>
    </location>
</feature>
<dbReference type="InterPro" id="IPR011991">
    <property type="entry name" value="ArsR-like_HTH"/>
</dbReference>
<accession>E1K153</accession>
<dbReference type="EMBL" id="AECZ01000036">
    <property type="protein sequence ID" value="EFL49680.1"/>
    <property type="molecule type" value="Genomic_DNA"/>
</dbReference>
<dbReference type="InterPro" id="IPR036390">
    <property type="entry name" value="WH_DNA-bd_sf"/>
</dbReference>
<organism evidence="2 3">
    <name type="scientific">Solidesulfovibrio fructosivorans JJ]</name>
    <dbReference type="NCBI Taxonomy" id="596151"/>
    <lineage>
        <taxon>Bacteria</taxon>
        <taxon>Pseudomonadati</taxon>
        <taxon>Thermodesulfobacteriota</taxon>
        <taxon>Desulfovibrionia</taxon>
        <taxon>Desulfovibrionales</taxon>
        <taxon>Desulfovibrionaceae</taxon>
        <taxon>Solidesulfovibrio</taxon>
    </lineage>
</organism>
<dbReference type="NCBIfam" id="NF033788">
    <property type="entry name" value="HTH_metalloreg"/>
    <property type="match status" value="1"/>
</dbReference>
<dbReference type="GO" id="GO:0008757">
    <property type="term" value="F:S-adenosylmethionine-dependent methyltransferase activity"/>
    <property type="evidence" value="ECO:0007669"/>
    <property type="project" value="InterPro"/>
</dbReference>
<dbReference type="InterPro" id="IPR036388">
    <property type="entry name" value="WH-like_DNA-bd_sf"/>
</dbReference>
<dbReference type="PANTHER" id="PTHR42912">
    <property type="entry name" value="METHYLTRANSFERASE"/>
    <property type="match status" value="1"/>
</dbReference>
<dbReference type="Gene3D" id="3.40.50.150">
    <property type="entry name" value="Vaccinia Virus protein VP39"/>
    <property type="match status" value="1"/>
</dbReference>
<protein>
    <submittedName>
        <fullName evidence="2">Transcriptional regulator, ArsR family</fullName>
    </submittedName>
</protein>
<dbReference type="PRINTS" id="PR00778">
    <property type="entry name" value="HTHARSR"/>
</dbReference>
<evidence type="ECO:0000313" key="3">
    <source>
        <dbReference type="Proteomes" id="UP000006250"/>
    </source>
</evidence>
<dbReference type="eggNOG" id="COG2226">
    <property type="taxonomic scope" value="Bacteria"/>
</dbReference>
<dbReference type="Proteomes" id="UP000006250">
    <property type="component" value="Unassembled WGS sequence"/>
</dbReference>
<gene>
    <name evidence="2" type="ORF">DesfrDRAFT_3603</name>
</gene>
<evidence type="ECO:0000259" key="1">
    <source>
        <dbReference type="PROSITE" id="PS50987"/>
    </source>
</evidence>
<reference evidence="2 3" key="1">
    <citation type="submission" date="2010-08" db="EMBL/GenBank/DDBJ databases">
        <title>The draft genome of Desulfovibrio fructosovorans JJ.</title>
        <authorList>
            <consortium name="US DOE Joint Genome Institute (JGI-PGF)"/>
            <person name="Lucas S."/>
            <person name="Copeland A."/>
            <person name="Lapidus A."/>
            <person name="Cheng J.-F."/>
            <person name="Bruce D."/>
            <person name="Goodwin L."/>
            <person name="Pitluck S."/>
            <person name="Land M.L."/>
            <person name="Hauser L."/>
            <person name="Chang Y.-J."/>
            <person name="Jeffries C."/>
            <person name="Wall J.D."/>
            <person name="Stahl D.A."/>
            <person name="Arkin A.P."/>
            <person name="Dehal P."/>
            <person name="Stolyar S.M."/>
            <person name="Hazen T.C."/>
            <person name="Woyke T.J."/>
        </authorList>
    </citation>
    <scope>NUCLEOTIDE SEQUENCE [LARGE SCALE GENOMIC DNA]</scope>
    <source>
        <strain evidence="2 3">JJ</strain>
    </source>
</reference>
<evidence type="ECO:0000313" key="2">
    <source>
        <dbReference type="EMBL" id="EFL49680.1"/>
    </source>
</evidence>
<dbReference type="InterPro" id="IPR013216">
    <property type="entry name" value="Methyltransf_11"/>
</dbReference>
<dbReference type="InterPro" id="IPR050508">
    <property type="entry name" value="Methyltransf_Superfamily"/>
</dbReference>
<dbReference type="STRING" id="596151.DesfrDRAFT_3603"/>
<dbReference type="PANTHER" id="PTHR42912:SF93">
    <property type="entry name" value="N6-ADENOSINE-METHYLTRANSFERASE TMT1A"/>
    <property type="match status" value="1"/>
</dbReference>
<dbReference type="RefSeq" id="WP_005996253.1">
    <property type="nucleotide sequence ID" value="NZ_AECZ01000036.1"/>
</dbReference>
<dbReference type="InterPro" id="IPR001845">
    <property type="entry name" value="HTH_ArsR_DNA-bd_dom"/>
</dbReference>
<sequence>MLKNVETPLPWFKALADETRLRLIRILGRHELSVGEIVAALGMGQSRISRHLGILVGCGLLASRRDGAWTFYSLAGGGPQKDFLTALAPWLAVAGPEADLAAVDAVLRERRQETRRFFNAIAPDWARLRREVLGPVDPAALVREVMPGRVSLAADLGCGPGEMLPVLAERAATVIGVDSSPSMLSLAERRTAGLPVGMRMGELEHLPMADGEADFAVICLTLHHLPDPAAALAEARRVLAPKGRLAVIDFTPHGDEAMRRRFGDRWLGFSREKFAAWFARAGFDLEAYSEHPANKGLVVARLVARPLQNTSAKGDEHERETA</sequence>
<name>E1K153_SOLFR</name>
<dbReference type="PROSITE" id="PS50987">
    <property type="entry name" value="HTH_ARSR_2"/>
    <property type="match status" value="1"/>
</dbReference>
<dbReference type="SUPFAM" id="SSF46785">
    <property type="entry name" value="Winged helix' DNA-binding domain"/>
    <property type="match status" value="1"/>
</dbReference>
<dbReference type="eggNOG" id="COG0640">
    <property type="taxonomic scope" value="Bacteria"/>
</dbReference>
<dbReference type="OrthoDB" id="9789575at2"/>
<dbReference type="AlphaFoldDB" id="E1K153"/>
<comment type="caution">
    <text evidence="2">The sequence shown here is derived from an EMBL/GenBank/DDBJ whole genome shotgun (WGS) entry which is preliminary data.</text>
</comment>
<dbReference type="SMART" id="SM00418">
    <property type="entry name" value="HTH_ARSR"/>
    <property type="match status" value="1"/>
</dbReference>
<dbReference type="Gene3D" id="1.10.10.10">
    <property type="entry name" value="Winged helix-like DNA-binding domain superfamily/Winged helix DNA-binding domain"/>
    <property type="match status" value="1"/>
</dbReference>
<keyword evidence="3" id="KW-1185">Reference proteome</keyword>
<dbReference type="Pfam" id="PF08241">
    <property type="entry name" value="Methyltransf_11"/>
    <property type="match status" value="1"/>
</dbReference>
<dbReference type="SUPFAM" id="SSF53335">
    <property type="entry name" value="S-adenosyl-L-methionine-dependent methyltransferases"/>
    <property type="match status" value="1"/>
</dbReference>
<dbReference type="CDD" id="cd00090">
    <property type="entry name" value="HTH_ARSR"/>
    <property type="match status" value="1"/>
</dbReference>
<proteinExistence type="predicted"/>